<dbReference type="Pfam" id="PF13089">
    <property type="entry name" value="PP_kinase_N"/>
    <property type="match status" value="1"/>
</dbReference>
<comment type="similarity">
    <text evidence="6 7">Belongs to the polyphosphate kinase 1 (PPK1) family.</text>
</comment>
<organism evidence="12 13">
    <name type="scientific">Nibrella saemangeumensis</name>
    <dbReference type="NCBI Taxonomy" id="1084526"/>
    <lineage>
        <taxon>Bacteria</taxon>
        <taxon>Pseudomonadati</taxon>
        <taxon>Bacteroidota</taxon>
        <taxon>Cytophagia</taxon>
        <taxon>Cytophagales</taxon>
        <taxon>Spirosomataceae</taxon>
        <taxon>Nibrella</taxon>
    </lineage>
</organism>
<feature type="domain" description="Polyphosphate kinase N-terminal" evidence="9">
    <location>
        <begin position="50"/>
        <end position="155"/>
    </location>
</feature>
<dbReference type="HAMAP" id="MF_00347">
    <property type="entry name" value="Polyphosphate_kinase"/>
    <property type="match status" value="1"/>
</dbReference>
<evidence type="ECO:0000259" key="9">
    <source>
        <dbReference type="Pfam" id="PF13089"/>
    </source>
</evidence>
<dbReference type="NCBIfam" id="NF003921">
    <property type="entry name" value="PRK05443.2-2"/>
    <property type="match status" value="1"/>
</dbReference>
<keyword evidence="1 6" id="KW-0597">Phosphoprotein</keyword>
<evidence type="ECO:0000259" key="11">
    <source>
        <dbReference type="Pfam" id="PF17941"/>
    </source>
</evidence>
<keyword evidence="6" id="KW-0479">Metal-binding</keyword>
<feature type="domain" description="Polyphosphate kinase C-terminal" evidence="10">
    <location>
        <begin position="555"/>
        <end position="726"/>
    </location>
</feature>
<evidence type="ECO:0000256" key="4">
    <source>
        <dbReference type="ARBA" id="ARBA00022777"/>
    </source>
</evidence>
<dbReference type="SUPFAM" id="SSF140356">
    <property type="entry name" value="PPK N-terminal domain-like"/>
    <property type="match status" value="1"/>
</dbReference>
<dbReference type="Pfam" id="PF17941">
    <property type="entry name" value="PP_kinase_C_1"/>
    <property type="match status" value="1"/>
</dbReference>
<proteinExistence type="inferred from homology"/>
<dbReference type="Proteomes" id="UP001501175">
    <property type="component" value="Unassembled WGS sequence"/>
</dbReference>
<dbReference type="InterPro" id="IPR024953">
    <property type="entry name" value="PP_kinase_middle"/>
</dbReference>
<keyword evidence="5 6" id="KW-0067">ATP-binding</keyword>
<feature type="domain" description="Polyphosphate kinase middle" evidence="8">
    <location>
        <begin position="165"/>
        <end position="354"/>
    </location>
</feature>
<dbReference type="Gene3D" id="1.20.58.310">
    <property type="entry name" value="Polyphosphate kinase N-terminal domain"/>
    <property type="match status" value="1"/>
</dbReference>
<feature type="binding site" evidence="6">
    <location>
        <position position="457"/>
    </location>
    <ligand>
        <name>Mg(2+)</name>
        <dbReference type="ChEBI" id="CHEBI:18420"/>
    </ligand>
</feature>
<evidence type="ECO:0000259" key="8">
    <source>
        <dbReference type="Pfam" id="PF02503"/>
    </source>
</evidence>
<keyword evidence="2 6" id="KW-0808">Transferase</keyword>
<dbReference type="SUPFAM" id="SSF143724">
    <property type="entry name" value="PHP14-like"/>
    <property type="match status" value="1"/>
</dbReference>
<feature type="binding site" evidence="6">
    <location>
        <position position="520"/>
    </location>
    <ligand>
        <name>ATP</name>
        <dbReference type="ChEBI" id="CHEBI:30616"/>
    </ligand>
</feature>
<sequence>MNPTDNTTVIGNLIHKLTQRNREGAGTGKEVDKMTKVSEKVSNVIEQSNYLSRDLSWLKFNERVLDQARSLNRTLMERLKFLAITASNMDEFFTIRVGSLYNYLDYGKERVDYSGLREVPFRKALLTAAQQFSKDQHQVFLEELLPLFAENELQLVHHNDLTADEQQQSEAYFDRTIYPMLTPMLYDYTHTFPVLLPKVLIFGVVTKNPDQPHIHEEDHQRLSFVQIPANLPRFMNFERDGEVLFLPLEEIIRQHIKKLYRNVEILSVNLFRITRNGDFTLEESDDIEADFIDEIKQKIKNRRLGRVVRVELEAGDRAPGQEWMVNLLKKRWEIDDYNLFETPSLIDYTSLWQIVRHPDFKDDLPAPHPPVPPLGLEREKVTDIFETMKERDILLHHPYNNFEPVLQLLEQASEDPNVLAIKLTIYRLAKRSRITEALLKAAENGKHVSVLFEVKARFDEENNIREAQRLQKAGCFVIYGISRFKTHTKLLLVVRNEGNRVVRYAHLSSGNYNEETAKLYTDIGLLTTNEVYTQDISEFFNVITGHSLPNDYQNLITAPRDMRKQLINLIRCEAENAQNGLPSGICIKINSLEDQEVISELYKASQAGVRIRLIVRGICCLRPQRPGLSENITVRSLVGDFLEHTRLFYFHNNGDPKVYGGSADIMVRSFDRRIESLFLLADSRVKQEVIHILQYNLLDNINAYVLKEDGNYERCCLDDGGEPFNTQRLFFDVTEEEVMTARLFDDVQPVDTVPDAVEEHEPDEEEVH</sequence>
<dbReference type="PANTHER" id="PTHR30218">
    <property type="entry name" value="POLYPHOSPHATE KINASE"/>
    <property type="match status" value="1"/>
</dbReference>
<dbReference type="InterPro" id="IPR003414">
    <property type="entry name" value="PP_kinase"/>
</dbReference>
<dbReference type="EMBL" id="BAABHD010000010">
    <property type="protein sequence ID" value="GAA4449866.1"/>
    <property type="molecule type" value="Genomic_DNA"/>
</dbReference>
<feature type="binding site" evidence="6">
    <location>
        <position position="616"/>
    </location>
    <ligand>
        <name>ATP</name>
        <dbReference type="ChEBI" id="CHEBI:30616"/>
    </ligand>
</feature>
<dbReference type="PIRSF" id="PIRSF015589">
    <property type="entry name" value="PP_kinase"/>
    <property type="match status" value="1"/>
</dbReference>
<evidence type="ECO:0000256" key="1">
    <source>
        <dbReference type="ARBA" id="ARBA00022553"/>
    </source>
</evidence>
<name>A0ABP8MJ74_9BACT</name>
<protein>
    <recommendedName>
        <fullName evidence="6 7">Polyphosphate kinase</fullName>
        <ecNumber evidence="6 7">2.7.4.1</ecNumber>
    </recommendedName>
    <alternativeName>
        <fullName evidence="6">ATP-polyphosphate phosphotransferase</fullName>
    </alternativeName>
    <alternativeName>
        <fullName evidence="6">Polyphosphoric acid kinase</fullName>
    </alternativeName>
</protein>
<feature type="domain" description="Polyphosphate kinase C-terminal" evidence="11">
    <location>
        <begin position="383"/>
        <end position="547"/>
    </location>
</feature>
<evidence type="ECO:0000256" key="7">
    <source>
        <dbReference type="RuleBase" id="RU003800"/>
    </source>
</evidence>
<dbReference type="NCBIfam" id="NF003917">
    <property type="entry name" value="PRK05443.1-1"/>
    <property type="match status" value="1"/>
</dbReference>
<comment type="function">
    <text evidence="6 7">Catalyzes the reversible transfer of the terminal phosphate of ATP to form a long-chain polyphosphate (polyP).</text>
</comment>
<comment type="catalytic activity">
    <reaction evidence="6 7">
        <text>[phosphate](n) + ATP = [phosphate](n+1) + ADP</text>
        <dbReference type="Rhea" id="RHEA:19573"/>
        <dbReference type="Rhea" id="RHEA-COMP:9859"/>
        <dbReference type="Rhea" id="RHEA-COMP:14280"/>
        <dbReference type="ChEBI" id="CHEBI:16838"/>
        <dbReference type="ChEBI" id="CHEBI:30616"/>
        <dbReference type="ChEBI" id="CHEBI:456216"/>
        <dbReference type="EC" id="2.7.4.1"/>
    </reaction>
</comment>
<feature type="active site" description="Phosphohistidine intermediate" evidence="6">
    <location>
        <position position="487"/>
    </location>
</feature>
<feature type="binding site" evidence="6">
    <location>
        <position position="88"/>
    </location>
    <ligand>
        <name>ATP</name>
        <dbReference type="ChEBI" id="CHEBI:30616"/>
    </ligand>
</feature>
<evidence type="ECO:0000256" key="5">
    <source>
        <dbReference type="ARBA" id="ARBA00022840"/>
    </source>
</evidence>
<dbReference type="Gene3D" id="3.30.870.10">
    <property type="entry name" value="Endonuclease Chain A"/>
    <property type="match status" value="2"/>
</dbReference>
<keyword evidence="6" id="KW-0460">Magnesium</keyword>
<comment type="caution">
    <text evidence="12">The sequence shown here is derived from an EMBL/GenBank/DDBJ whole genome shotgun (WGS) entry which is preliminary data.</text>
</comment>
<evidence type="ECO:0000256" key="3">
    <source>
        <dbReference type="ARBA" id="ARBA00022741"/>
    </source>
</evidence>
<keyword evidence="3 6" id="KW-0547">Nucleotide-binding</keyword>
<dbReference type="NCBIfam" id="TIGR03705">
    <property type="entry name" value="poly_P_kin"/>
    <property type="match status" value="1"/>
</dbReference>
<feature type="binding site" evidence="6">
    <location>
        <position position="427"/>
    </location>
    <ligand>
        <name>Mg(2+)</name>
        <dbReference type="ChEBI" id="CHEBI:18420"/>
    </ligand>
</feature>
<reference evidence="13" key="1">
    <citation type="journal article" date="2019" name="Int. J. Syst. Evol. Microbiol.">
        <title>The Global Catalogue of Microorganisms (GCM) 10K type strain sequencing project: providing services to taxonomists for standard genome sequencing and annotation.</title>
        <authorList>
            <consortium name="The Broad Institute Genomics Platform"/>
            <consortium name="The Broad Institute Genome Sequencing Center for Infectious Disease"/>
            <person name="Wu L."/>
            <person name="Ma J."/>
        </authorList>
    </citation>
    <scope>NUCLEOTIDE SEQUENCE [LARGE SCALE GENOMIC DNA]</scope>
    <source>
        <strain evidence="13">JCM 17927</strain>
    </source>
</reference>
<dbReference type="EC" id="2.7.4.1" evidence="6 7"/>
<dbReference type="Gene3D" id="3.30.1840.10">
    <property type="entry name" value="Polyphosphate kinase middle domain"/>
    <property type="match status" value="1"/>
</dbReference>
<dbReference type="InterPro" id="IPR025198">
    <property type="entry name" value="PPK_N_dom"/>
</dbReference>
<dbReference type="SUPFAM" id="SSF56024">
    <property type="entry name" value="Phospholipase D/nuclease"/>
    <property type="match status" value="2"/>
</dbReference>
<evidence type="ECO:0000256" key="2">
    <source>
        <dbReference type="ARBA" id="ARBA00022679"/>
    </source>
</evidence>
<dbReference type="InterPro" id="IPR036830">
    <property type="entry name" value="PP_kinase_middle_dom_sf"/>
</dbReference>
<dbReference type="InterPro" id="IPR036832">
    <property type="entry name" value="PPK_N_dom_sf"/>
</dbReference>
<evidence type="ECO:0000259" key="10">
    <source>
        <dbReference type="Pfam" id="PF13090"/>
    </source>
</evidence>
<keyword evidence="13" id="KW-1185">Reference proteome</keyword>
<evidence type="ECO:0000313" key="12">
    <source>
        <dbReference type="EMBL" id="GAA4449866.1"/>
    </source>
</evidence>
<comment type="PTM">
    <text evidence="6 7">An intermediate of this reaction is the autophosphorylated ppk in which a phosphate is covalently linked to a histidine residue through a N-P bond.</text>
</comment>
<dbReference type="InterPro" id="IPR025200">
    <property type="entry name" value="PPK_C_dom2"/>
</dbReference>
<dbReference type="Pfam" id="PF02503">
    <property type="entry name" value="PP_kinase"/>
    <property type="match status" value="1"/>
</dbReference>
<evidence type="ECO:0000256" key="6">
    <source>
        <dbReference type="HAMAP-Rule" id="MF_00347"/>
    </source>
</evidence>
<accession>A0ABP8MJ74</accession>
<dbReference type="PANTHER" id="PTHR30218:SF0">
    <property type="entry name" value="POLYPHOSPHATE KINASE"/>
    <property type="match status" value="1"/>
</dbReference>
<dbReference type="InterPro" id="IPR041108">
    <property type="entry name" value="PP_kinase_C_1"/>
</dbReference>
<feature type="binding site" evidence="6">
    <location>
        <position position="644"/>
    </location>
    <ligand>
        <name>ATP</name>
        <dbReference type="ChEBI" id="CHEBI:30616"/>
    </ligand>
</feature>
<evidence type="ECO:0000313" key="13">
    <source>
        <dbReference type="Proteomes" id="UP001501175"/>
    </source>
</evidence>
<keyword evidence="4 6" id="KW-0418">Kinase</keyword>
<dbReference type="CDD" id="cd09168">
    <property type="entry name" value="PLDc_PaPPK1_C2_like"/>
    <property type="match status" value="1"/>
</dbReference>
<dbReference type="Pfam" id="PF13090">
    <property type="entry name" value="PP_kinase_C"/>
    <property type="match status" value="1"/>
</dbReference>
<comment type="cofactor">
    <cofactor evidence="6">
        <name>Mg(2+)</name>
        <dbReference type="ChEBI" id="CHEBI:18420"/>
    </cofactor>
</comment>
<dbReference type="GO" id="GO:0016301">
    <property type="term" value="F:kinase activity"/>
    <property type="evidence" value="ECO:0007669"/>
    <property type="project" value="UniProtKB-KW"/>
</dbReference>
<gene>
    <name evidence="6" type="primary">ppk</name>
    <name evidence="12" type="ORF">GCM10023189_09630</name>
</gene>